<dbReference type="Pfam" id="PF25545">
    <property type="entry name" value="DUF7924"/>
    <property type="match status" value="1"/>
</dbReference>
<name>A0AAN6WHT1_9PEZI</name>
<reference evidence="3" key="2">
    <citation type="submission" date="2023-05" db="EMBL/GenBank/DDBJ databases">
        <authorList>
            <consortium name="Lawrence Berkeley National Laboratory"/>
            <person name="Steindorff A."/>
            <person name="Hensen N."/>
            <person name="Bonometti L."/>
            <person name="Westerberg I."/>
            <person name="Brannstrom I.O."/>
            <person name="Guillou S."/>
            <person name="Cros-Aarteil S."/>
            <person name="Calhoun S."/>
            <person name="Haridas S."/>
            <person name="Kuo A."/>
            <person name="Mondo S."/>
            <person name="Pangilinan J."/>
            <person name="Riley R."/>
            <person name="Labutti K."/>
            <person name="Andreopoulos B."/>
            <person name="Lipzen A."/>
            <person name="Chen C."/>
            <person name="Yanf M."/>
            <person name="Daum C."/>
            <person name="Ng V."/>
            <person name="Clum A."/>
            <person name="Ohm R."/>
            <person name="Martin F."/>
            <person name="Silar P."/>
            <person name="Natvig D."/>
            <person name="Lalanne C."/>
            <person name="Gautier V."/>
            <person name="Ament-Velasquez S.L."/>
            <person name="Kruys A."/>
            <person name="Hutchinson M.I."/>
            <person name="Powell A.J."/>
            <person name="Barry K."/>
            <person name="Miller A.N."/>
            <person name="Grigoriev I.V."/>
            <person name="Debuchy R."/>
            <person name="Gladieux P."/>
            <person name="Thoren M.H."/>
            <person name="Johannesson H."/>
        </authorList>
    </citation>
    <scope>NUCLEOTIDE SEQUENCE</scope>
    <source>
        <strain evidence="3">PSN309</strain>
    </source>
</reference>
<feature type="compositionally biased region" description="Basic and acidic residues" evidence="1">
    <location>
        <begin position="158"/>
        <end position="172"/>
    </location>
</feature>
<feature type="compositionally biased region" description="Basic residues" evidence="1">
    <location>
        <begin position="21"/>
        <end position="34"/>
    </location>
</feature>
<organism evidence="3 4">
    <name type="scientific">Podospora australis</name>
    <dbReference type="NCBI Taxonomy" id="1536484"/>
    <lineage>
        <taxon>Eukaryota</taxon>
        <taxon>Fungi</taxon>
        <taxon>Dikarya</taxon>
        <taxon>Ascomycota</taxon>
        <taxon>Pezizomycotina</taxon>
        <taxon>Sordariomycetes</taxon>
        <taxon>Sordariomycetidae</taxon>
        <taxon>Sordariales</taxon>
        <taxon>Podosporaceae</taxon>
        <taxon>Podospora</taxon>
    </lineage>
</organism>
<reference evidence="3" key="1">
    <citation type="journal article" date="2023" name="Mol. Phylogenet. Evol.">
        <title>Genome-scale phylogeny and comparative genomics of the fungal order Sordariales.</title>
        <authorList>
            <person name="Hensen N."/>
            <person name="Bonometti L."/>
            <person name="Westerberg I."/>
            <person name="Brannstrom I.O."/>
            <person name="Guillou S."/>
            <person name="Cros-Aarteil S."/>
            <person name="Calhoun S."/>
            <person name="Haridas S."/>
            <person name="Kuo A."/>
            <person name="Mondo S."/>
            <person name="Pangilinan J."/>
            <person name="Riley R."/>
            <person name="LaButti K."/>
            <person name="Andreopoulos B."/>
            <person name="Lipzen A."/>
            <person name="Chen C."/>
            <person name="Yan M."/>
            <person name="Daum C."/>
            <person name="Ng V."/>
            <person name="Clum A."/>
            <person name="Steindorff A."/>
            <person name="Ohm R.A."/>
            <person name="Martin F."/>
            <person name="Silar P."/>
            <person name="Natvig D.O."/>
            <person name="Lalanne C."/>
            <person name="Gautier V."/>
            <person name="Ament-Velasquez S.L."/>
            <person name="Kruys A."/>
            <person name="Hutchinson M.I."/>
            <person name="Powell A.J."/>
            <person name="Barry K."/>
            <person name="Miller A.N."/>
            <person name="Grigoriev I.V."/>
            <person name="Debuchy R."/>
            <person name="Gladieux P."/>
            <person name="Hiltunen Thoren M."/>
            <person name="Johannesson H."/>
        </authorList>
    </citation>
    <scope>NUCLEOTIDE SEQUENCE</scope>
    <source>
        <strain evidence="3">PSN309</strain>
    </source>
</reference>
<feature type="region of interest" description="Disordered" evidence="1">
    <location>
        <begin position="93"/>
        <end position="139"/>
    </location>
</feature>
<protein>
    <recommendedName>
        <fullName evidence="2">DUF7924 domain-containing protein</fullName>
    </recommendedName>
</protein>
<feature type="compositionally biased region" description="Basic residues" evidence="1">
    <location>
        <begin position="1"/>
        <end position="10"/>
    </location>
</feature>
<feature type="domain" description="DUF7924" evidence="2">
    <location>
        <begin position="283"/>
        <end position="378"/>
    </location>
</feature>
<gene>
    <name evidence="3" type="ORF">QBC35DRAFT_346477</name>
</gene>
<accession>A0AAN6WHT1</accession>
<evidence type="ECO:0000259" key="2">
    <source>
        <dbReference type="Pfam" id="PF25545"/>
    </source>
</evidence>
<feature type="non-terminal residue" evidence="3">
    <location>
        <position position="392"/>
    </location>
</feature>
<evidence type="ECO:0000313" key="4">
    <source>
        <dbReference type="Proteomes" id="UP001302126"/>
    </source>
</evidence>
<dbReference type="Proteomes" id="UP001302126">
    <property type="component" value="Unassembled WGS sequence"/>
</dbReference>
<dbReference type="EMBL" id="MU864810">
    <property type="protein sequence ID" value="KAK4182024.1"/>
    <property type="molecule type" value="Genomic_DNA"/>
</dbReference>
<feature type="compositionally biased region" description="Low complexity" evidence="1">
    <location>
        <begin position="106"/>
        <end position="136"/>
    </location>
</feature>
<proteinExistence type="predicted"/>
<feature type="region of interest" description="Disordered" evidence="1">
    <location>
        <begin position="152"/>
        <end position="185"/>
    </location>
</feature>
<feature type="compositionally biased region" description="Basic and acidic residues" evidence="1">
    <location>
        <begin position="11"/>
        <end position="20"/>
    </location>
</feature>
<evidence type="ECO:0000313" key="3">
    <source>
        <dbReference type="EMBL" id="KAK4182024.1"/>
    </source>
</evidence>
<evidence type="ECO:0000256" key="1">
    <source>
        <dbReference type="SAM" id="MobiDB-lite"/>
    </source>
</evidence>
<feature type="region of interest" description="Disordered" evidence="1">
    <location>
        <begin position="1"/>
        <end position="42"/>
    </location>
</feature>
<comment type="caution">
    <text evidence="3">The sequence shown here is derived from an EMBL/GenBank/DDBJ whole genome shotgun (WGS) entry which is preliminary data.</text>
</comment>
<dbReference type="InterPro" id="IPR057684">
    <property type="entry name" value="DUF7924"/>
</dbReference>
<keyword evidence="4" id="KW-1185">Reference proteome</keyword>
<sequence>MARAQNRKRARADDPSQEHRPNKKIKSRDRHHRPSNFPPEFWDNLSKVWLTPRALRELDRRNSTRPAPAPATPAVYTTDCARFARHGGPDLRHLRGCPEPKGVNHTMASNRSSVSSRRTKSTKATTISTKSGKSSAYGPEFETYLTDHGIYPEGYEYPGDRSTPEPGNHVHQDLSASRPSLSPSCFSESKFRDYKRKDTRATFENDVMTTVMPIICGDADIPSKQNVLFTELAPVTSTYDNVVRPKPDLFDGARIGDLDGRVRDPEGDMYPLIIPTKHASVPVAPNFFLEVKAPKGAADVLKRQACYNGAFGARAMHALQNYDEEESVYDGNAYTYSSTYHAGTLKLYAHHVTPPTAPGGRAEYHMTQLKAFAMTSDRDTFVRGATEFRNAR</sequence>
<feature type="compositionally biased region" description="Polar residues" evidence="1">
    <location>
        <begin position="174"/>
        <end position="185"/>
    </location>
</feature>
<dbReference type="AlphaFoldDB" id="A0AAN6WHT1"/>